<accession>A0A1D2N4G4</accession>
<sequence length="86" mass="9718">MVVVETMNKRKEAGCNQSKSNPTGIVINVSLLSTSTPRGVGLLPKTLVWCSKVKSGTWSHHEVTHSCKRGKLIHWRQFRFLEQTEL</sequence>
<dbReference type="AlphaFoldDB" id="A0A1D2N4G4"/>
<evidence type="ECO:0000313" key="2">
    <source>
        <dbReference type="Proteomes" id="UP000094527"/>
    </source>
</evidence>
<comment type="caution">
    <text evidence="1">The sequence shown here is derived from an EMBL/GenBank/DDBJ whole genome shotgun (WGS) entry which is preliminary data.</text>
</comment>
<name>A0A1D2N4G4_ORCCI</name>
<evidence type="ECO:0000313" key="1">
    <source>
        <dbReference type="EMBL" id="ODN00121.1"/>
    </source>
</evidence>
<gene>
    <name evidence="1" type="ORF">Ocin01_06560</name>
</gene>
<protein>
    <submittedName>
        <fullName evidence="1">Uncharacterized protein</fullName>
    </submittedName>
</protein>
<organism evidence="1 2">
    <name type="scientific">Orchesella cincta</name>
    <name type="common">Springtail</name>
    <name type="synonym">Podura cincta</name>
    <dbReference type="NCBI Taxonomy" id="48709"/>
    <lineage>
        <taxon>Eukaryota</taxon>
        <taxon>Metazoa</taxon>
        <taxon>Ecdysozoa</taxon>
        <taxon>Arthropoda</taxon>
        <taxon>Hexapoda</taxon>
        <taxon>Collembola</taxon>
        <taxon>Entomobryomorpha</taxon>
        <taxon>Entomobryoidea</taxon>
        <taxon>Orchesellidae</taxon>
        <taxon>Orchesellinae</taxon>
        <taxon>Orchesella</taxon>
    </lineage>
</organism>
<reference evidence="1 2" key="1">
    <citation type="journal article" date="2016" name="Genome Biol. Evol.">
        <title>Gene Family Evolution Reflects Adaptation to Soil Environmental Stressors in the Genome of the Collembolan Orchesella cincta.</title>
        <authorList>
            <person name="Faddeeva-Vakhrusheva A."/>
            <person name="Derks M.F."/>
            <person name="Anvar S.Y."/>
            <person name="Agamennone V."/>
            <person name="Suring W."/>
            <person name="Smit S."/>
            <person name="van Straalen N.M."/>
            <person name="Roelofs D."/>
        </authorList>
    </citation>
    <scope>NUCLEOTIDE SEQUENCE [LARGE SCALE GENOMIC DNA]</scope>
    <source>
        <tissue evidence="1">Mixed pool</tissue>
    </source>
</reference>
<dbReference type="Proteomes" id="UP000094527">
    <property type="component" value="Unassembled WGS sequence"/>
</dbReference>
<dbReference type="EMBL" id="LJIJ01000232">
    <property type="protein sequence ID" value="ODN00121.1"/>
    <property type="molecule type" value="Genomic_DNA"/>
</dbReference>
<proteinExistence type="predicted"/>
<keyword evidence="2" id="KW-1185">Reference proteome</keyword>